<keyword evidence="3" id="KW-1185">Reference proteome</keyword>
<feature type="compositionally biased region" description="Basic and acidic residues" evidence="1">
    <location>
        <begin position="1105"/>
        <end position="1115"/>
    </location>
</feature>
<feature type="compositionally biased region" description="Low complexity" evidence="1">
    <location>
        <begin position="435"/>
        <end position="457"/>
    </location>
</feature>
<feature type="region of interest" description="Disordered" evidence="1">
    <location>
        <begin position="1293"/>
        <end position="1350"/>
    </location>
</feature>
<proteinExistence type="predicted"/>
<feature type="non-terminal residue" evidence="2">
    <location>
        <position position="1421"/>
    </location>
</feature>
<feature type="region of interest" description="Disordered" evidence="1">
    <location>
        <begin position="991"/>
        <end position="1130"/>
    </location>
</feature>
<dbReference type="InterPro" id="IPR014756">
    <property type="entry name" value="Ig_E-set"/>
</dbReference>
<feature type="compositionally biased region" description="Low complexity" evidence="1">
    <location>
        <begin position="505"/>
        <end position="539"/>
    </location>
</feature>
<feature type="compositionally biased region" description="Basic and acidic residues" evidence="1">
    <location>
        <begin position="1034"/>
        <end position="1047"/>
    </location>
</feature>
<feature type="compositionally biased region" description="Basic residues" evidence="1">
    <location>
        <begin position="587"/>
        <end position="604"/>
    </location>
</feature>
<feature type="compositionally biased region" description="Polar residues" evidence="1">
    <location>
        <begin position="1120"/>
        <end position="1130"/>
    </location>
</feature>
<feature type="compositionally biased region" description="Basic and acidic residues" evidence="1">
    <location>
        <begin position="384"/>
        <end position="409"/>
    </location>
</feature>
<dbReference type="VEuPathDB" id="ToxoDB:CSUI_005713"/>
<feature type="compositionally biased region" description="Basic and acidic residues" evidence="1">
    <location>
        <begin position="1305"/>
        <end position="1318"/>
    </location>
</feature>
<dbReference type="Gene3D" id="1.20.5.190">
    <property type="match status" value="1"/>
</dbReference>
<comment type="caution">
    <text evidence="2">The sequence shown here is derived from an EMBL/GenBank/DDBJ whole genome shotgun (WGS) entry which is preliminary data.</text>
</comment>
<protein>
    <recommendedName>
        <fullName evidence="4">AMP-activated protein kinase glycogen-binding domain-containing protein</fullName>
    </recommendedName>
</protein>
<dbReference type="EMBL" id="MIGC01002755">
    <property type="protein sequence ID" value="PHJ20452.1"/>
    <property type="molecule type" value="Genomic_DNA"/>
</dbReference>
<feature type="compositionally biased region" description="Low complexity" evidence="1">
    <location>
        <begin position="1207"/>
        <end position="1224"/>
    </location>
</feature>
<dbReference type="RefSeq" id="XP_067922140.1">
    <property type="nucleotide sequence ID" value="XM_068065883.1"/>
</dbReference>
<dbReference type="OrthoDB" id="354858at2759"/>
<evidence type="ECO:0000313" key="2">
    <source>
        <dbReference type="EMBL" id="PHJ20452.1"/>
    </source>
</evidence>
<feature type="compositionally biased region" description="Polar residues" evidence="1">
    <location>
        <begin position="148"/>
        <end position="165"/>
    </location>
</feature>
<feature type="compositionally biased region" description="Low complexity" evidence="1">
    <location>
        <begin position="678"/>
        <end position="693"/>
    </location>
</feature>
<feature type="region of interest" description="Disordered" evidence="1">
    <location>
        <begin position="926"/>
        <end position="960"/>
    </location>
</feature>
<dbReference type="Proteomes" id="UP000221165">
    <property type="component" value="Unassembled WGS sequence"/>
</dbReference>
<feature type="region of interest" description="Disordered" evidence="1">
    <location>
        <begin position="203"/>
        <end position="224"/>
    </location>
</feature>
<dbReference type="Gene3D" id="2.60.40.10">
    <property type="entry name" value="Immunoglobulins"/>
    <property type="match status" value="1"/>
</dbReference>
<name>A0A2C6KWM2_9APIC</name>
<feature type="compositionally biased region" description="Basic and acidic residues" evidence="1">
    <location>
        <begin position="940"/>
        <end position="950"/>
    </location>
</feature>
<reference evidence="2 3" key="1">
    <citation type="journal article" date="2017" name="Int. J. Parasitol.">
        <title>The genome of the protozoan parasite Cystoisospora suis and a reverse vaccinology approach to identify vaccine candidates.</title>
        <authorList>
            <person name="Palmieri N."/>
            <person name="Shrestha A."/>
            <person name="Ruttkowski B."/>
            <person name="Beck T."/>
            <person name="Vogl C."/>
            <person name="Tomley F."/>
            <person name="Blake D.P."/>
            <person name="Joachim A."/>
        </authorList>
    </citation>
    <scope>NUCLEOTIDE SEQUENCE [LARGE SCALE GENOMIC DNA]</scope>
    <source>
        <strain evidence="2 3">Wien I</strain>
    </source>
</reference>
<feature type="region of interest" description="Disordered" evidence="1">
    <location>
        <begin position="847"/>
        <end position="879"/>
    </location>
</feature>
<feature type="compositionally biased region" description="Polar residues" evidence="1">
    <location>
        <begin position="363"/>
        <end position="383"/>
    </location>
</feature>
<feature type="region of interest" description="Disordered" evidence="1">
    <location>
        <begin position="435"/>
        <end position="539"/>
    </location>
</feature>
<evidence type="ECO:0000256" key="1">
    <source>
        <dbReference type="SAM" id="MobiDB-lite"/>
    </source>
</evidence>
<feature type="compositionally biased region" description="Polar residues" evidence="1">
    <location>
        <begin position="1050"/>
        <end position="1059"/>
    </location>
</feature>
<feature type="region of interest" description="Disordered" evidence="1">
    <location>
        <begin position="148"/>
        <end position="181"/>
    </location>
</feature>
<dbReference type="SUPFAM" id="SSF81296">
    <property type="entry name" value="E set domains"/>
    <property type="match status" value="1"/>
</dbReference>
<accession>A0A2C6KWM2</accession>
<dbReference type="GeneID" id="94429094"/>
<evidence type="ECO:0000313" key="3">
    <source>
        <dbReference type="Proteomes" id="UP000221165"/>
    </source>
</evidence>
<feature type="compositionally biased region" description="Polar residues" evidence="1">
    <location>
        <begin position="864"/>
        <end position="873"/>
    </location>
</feature>
<feature type="region of interest" description="Disordered" evidence="1">
    <location>
        <begin position="584"/>
        <end position="604"/>
    </location>
</feature>
<dbReference type="PROSITE" id="PS50096">
    <property type="entry name" value="IQ"/>
    <property type="match status" value="1"/>
</dbReference>
<dbReference type="CDD" id="cd02859">
    <property type="entry name" value="E_set_AMPKbeta_like_N"/>
    <property type="match status" value="1"/>
</dbReference>
<feature type="region of interest" description="Disordered" evidence="1">
    <location>
        <begin position="759"/>
        <end position="827"/>
    </location>
</feature>
<feature type="compositionally biased region" description="Basic and acidic residues" evidence="1">
    <location>
        <begin position="771"/>
        <end position="821"/>
    </location>
</feature>
<feature type="region of interest" description="Disordered" evidence="1">
    <location>
        <begin position="1159"/>
        <end position="1186"/>
    </location>
</feature>
<gene>
    <name evidence="2" type="ORF">CSUI_005713</name>
</gene>
<feature type="region of interest" description="Disordered" evidence="1">
    <location>
        <begin position="678"/>
        <end position="704"/>
    </location>
</feature>
<feature type="compositionally biased region" description="Basic and acidic residues" evidence="1">
    <location>
        <begin position="1006"/>
        <end position="1020"/>
    </location>
</feature>
<feature type="region of interest" description="Disordered" evidence="1">
    <location>
        <begin position="284"/>
        <end position="303"/>
    </location>
</feature>
<evidence type="ECO:0008006" key="4">
    <source>
        <dbReference type="Google" id="ProtNLM"/>
    </source>
</evidence>
<feature type="region of interest" description="Disordered" evidence="1">
    <location>
        <begin position="356"/>
        <end position="421"/>
    </location>
</feature>
<feature type="compositionally biased region" description="Acidic residues" evidence="1">
    <location>
        <begin position="1295"/>
        <end position="1304"/>
    </location>
</feature>
<sequence>MEVRSRTDGEGFPYYPPVASRVSAREEGSRERCPFIFSTTCRYRKVSISLITGAPRPPFGKEREEEKEACHGLPIASPVSSVPQTPPLLVFTFLANLSSSFSSSSSCFFPSSFVSSSWTLCKEGENEAFTVSSSSLLSLHCVSPKMKQNYQPLNDPRQSAPTTHETPAPSPVTPSLSLLGAKPTSSSSFSSSSFSGMSSDAATVTSSSPSYRSPPSPSLPSQLSPDGFPYRRFSFSSSVSLASQGGHGCSRERLKYSQRHQDCRSSSFSPSCCPSPYSFPPYSMSTSSIRRSPSSSLSSSLSTTTTTTIRATCPSSLLSDPRFSSSSLSSSSSSPLCSQKDSICLSVRRRSYLYKGGKKSEEVTPSQASSRVVSVGDHSSSFSLEHRDELNSTASEENRKEQQEGERHQRFVGSSSSSFSSSSCMAGLSSSSSFETSAYSSPKIHSSSTSIQQASWSLQGDLGEDDRQGHSLHSNMRDHQEEKEHDGGEIKTDVGGQERRDEHSSMSSCPSSFFTTGASSHSFSSSSSFTSSSSSSLLDQSSPALFTFSSSPSFSSSIRSRRCASCDGQRGDCSPYERGEVIEGRRGERRRRRRGKSGDLRHHRHSFASGLSSSSFFFTSPQSISLDSRERAPHEALSFLRHDVSPLSLPSPATTGVISSSKSKRESITLRRDQLLQQASQEAQSLPSSSSSSTCPNSAVTSPRRLQVGASLSSSTSFTDFSFSSLNFPASISTAASFSSYASSSSACNVSLSVSRPSWSSLTRRRPQNGFEEKASPWDRKNGQKSETTVDHKESLEKLLLHRQGEGGHRQKKTFLREKEHSKRRGSCPSYLLGCRSEFCPLSRNERWSQTVDTPDSERRKIGSLSSFSSDQETYTKRNRSQSLLLSEVLVSSRQNGLPFREKGTRFSYSERPHKRSPCKEVYTSTREVMGEISARKKRGERDEATREDSPSSLSSLLPWNCPEGVELEKRELAYSQYNSLGVCTADRSILNRGTTRPSSPSPTGREARDDSESCKEAQEALRPAPKEEEEEAKEVQEKQGQEREFRTVSVASQHTIKTSLVLPRPRKRRGGDKTSLSTRVPSGDLNGTLKKIEGKEEEEDDQEKGERCDKRRDGVVSVENPTSLNRSVLKTNAEEKNVFSSLEEKAHSDAEPRCLCHSREHSFSPSPSAFSYKDGEEENKETQRKTVAEKIVKEADDPARSLAAGLSKTSSCSSQSPLSSLDSARGAAATRLQRKWRGRNLARSLEFEALVLCLLKVRHLAAISIQKVYRGWKLRGVLTEEMRSLVITWKEKENEEGEDDEEKNEERKARLHGEKKKERYKRIQQTPSQEERSHSEKQEDDEEDYQTSRSRRALLARHKERAVELVGTFGDRPWEKRFPMSFCSIRECYVAAFPYTPGVHTFKFIIDGSYRCSSRYAQVA</sequence>
<feature type="region of interest" description="Disordered" evidence="1">
    <location>
        <begin position="1206"/>
        <end position="1225"/>
    </location>
</feature>
<feature type="compositionally biased region" description="Basic and acidic residues" evidence="1">
    <location>
        <begin position="465"/>
        <end position="504"/>
    </location>
</feature>
<dbReference type="InterPro" id="IPR013783">
    <property type="entry name" value="Ig-like_fold"/>
</dbReference>
<organism evidence="2 3">
    <name type="scientific">Cystoisospora suis</name>
    <dbReference type="NCBI Taxonomy" id="483139"/>
    <lineage>
        <taxon>Eukaryota</taxon>
        <taxon>Sar</taxon>
        <taxon>Alveolata</taxon>
        <taxon>Apicomplexa</taxon>
        <taxon>Conoidasida</taxon>
        <taxon>Coccidia</taxon>
        <taxon>Eucoccidiorida</taxon>
        <taxon>Eimeriorina</taxon>
        <taxon>Sarcocystidae</taxon>
        <taxon>Cystoisospora</taxon>
    </lineage>
</organism>
<feature type="compositionally biased region" description="Polar residues" evidence="1">
    <location>
        <begin position="992"/>
        <end position="1003"/>
    </location>
</feature>